<dbReference type="PANTHER" id="PTHR21137:SF35">
    <property type="entry name" value="ODORANT RECEPTOR 19A-RELATED"/>
    <property type="match status" value="1"/>
</dbReference>
<dbReference type="GO" id="GO:0005886">
    <property type="term" value="C:plasma membrane"/>
    <property type="evidence" value="ECO:0007669"/>
    <property type="project" value="UniProtKB-SubCell"/>
</dbReference>
<evidence type="ECO:0000256" key="4">
    <source>
        <dbReference type="ARBA" id="ARBA00022692"/>
    </source>
</evidence>
<comment type="caution">
    <text evidence="11">The sequence shown here is derived from an EMBL/GenBank/DDBJ whole genome shotgun (WGS) entry which is preliminary data.</text>
</comment>
<organism evidence="11 12">
    <name type="scientific">Tenebrio molitor</name>
    <name type="common">Yellow mealworm beetle</name>
    <dbReference type="NCBI Taxonomy" id="7067"/>
    <lineage>
        <taxon>Eukaryota</taxon>
        <taxon>Metazoa</taxon>
        <taxon>Ecdysozoa</taxon>
        <taxon>Arthropoda</taxon>
        <taxon>Hexapoda</taxon>
        <taxon>Insecta</taxon>
        <taxon>Pterygota</taxon>
        <taxon>Neoptera</taxon>
        <taxon>Endopterygota</taxon>
        <taxon>Coleoptera</taxon>
        <taxon>Polyphaga</taxon>
        <taxon>Cucujiformia</taxon>
        <taxon>Tenebrionidae</taxon>
        <taxon>Tenebrio</taxon>
    </lineage>
</organism>
<comment type="subcellular location">
    <subcellularLocation>
        <location evidence="1">Cell membrane</location>
        <topology evidence="1">Multi-pass membrane protein</topology>
    </subcellularLocation>
</comment>
<feature type="transmembrane region" description="Helical" evidence="10">
    <location>
        <begin position="47"/>
        <end position="68"/>
    </location>
</feature>
<dbReference type="Pfam" id="PF02949">
    <property type="entry name" value="7tm_6"/>
    <property type="match status" value="1"/>
</dbReference>
<evidence type="ECO:0000256" key="8">
    <source>
        <dbReference type="ARBA" id="ARBA00023170"/>
    </source>
</evidence>
<evidence type="ECO:0000256" key="3">
    <source>
        <dbReference type="ARBA" id="ARBA00022606"/>
    </source>
</evidence>
<keyword evidence="9" id="KW-0807">Transducer</keyword>
<proteinExistence type="predicted"/>
<reference evidence="11" key="2">
    <citation type="submission" date="2021-08" db="EMBL/GenBank/DDBJ databases">
        <authorList>
            <person name="Eriksson T."/>
        </authorList>
    </citation>
    <scope>NUCLEOTIDE SEQUENCE</scope>
    <source>
        <strain evidence="11">Stoneville</strain>
        <tissue evidence="11">Whole head</tissue>
    </source>
</reference>
<dbReference type="AlphaFoldDB" id="A0A8J6HPJ5"/>
<keyword evidence="4 10" id="KW-0812">Transmembrane</keyword>
<evidence type="ECO:0000313" key="11">
    <source>
        <dbReference type="EMBL" id="KAH0822535.1"/>
    </source>
</evidence>
<keyword evidence="8" id="KW-0675">Receptor</keyword>
<gene>
    <name evidence="11" type="ORF">GEV33_000256</name>
</gene>
<keyword evidence="6 10" id="KW-1133">Transmembrane helix</keyword>
<evidence type="ECO:0000256" key="1">
    <source>
        <dbReference type="ARBA" id="ARBA00004651"/>
    </source>
</evidence>
<keyword evidence="3" id="KW-0716">Sensory transduction</keyword>
<accession>A0A8J6HPJ5</accession>
<evidence type="ECO:0000256" key="2">
    <source>
        <dbReference type="ARBA" id="ARBA00022475"/>
    </source>
</evidence>
<dbReference type="PANTHER" id="PTHR21137">
    <property type="entry name" value="ODORANT RECEPTOR"/>
    <property type="match status" value="1"/>
</dbReference>
<dbReference type="GO" id="GO:0007165">
    <property type="term" value="P:signal transduction"/>
    <property type="evidence" value="ECO:0007669"/>
    <property type="project" value="UniProtKB-KW"/>
</dbReference>
<keyword evidence="5" id="KW-0552">Olfaction</keyword>
<dbReference type="GO" id="GO:0005549">
    <property type="term" value="F:odorant binding"/>
    <property type="evidence" value="ECO:0007669"/>
    <property type="project" value="InterPro"/>
</dbReference>
<dbReference type="EMBL" id="JABDTM020001508">
    <property type="protein sequence ID" value="KAH0822535.1"/>
    <property type="molecule type" value="Genomic_DNA"/>
</dbReference>
<keyword evidence="7 10" id="KW-0472">Membrane</keyword>
<evidence type="ECO:0000256" key="10">
    <source>
        <dbReference type="SAM" id="Phobius"/>
    </source>
</evidence>
<evidence type="ECO:0000256" key="5">
    <source>
        <dbReference type="ARBA" id="ARBA00022725"/>
    </source>
</evidence>
<evidence type="ECO:0000313" key="12">
    <source>
        <dbReference type="Proteomes" id="UP000719412"/>
    </source>
</evidence>
<reference evidence="11" key="1">
    <citation type="journal article" date="2020" name="J Insects Food Feed">
        <title>The yellow mealworm (Tenebrio molitor) genome: a resource for the emerging insects as food and feed industry.</title>
        <authorList>
            <person name="Eriksson T."/>
            <person name="Andere A."/>
            <person name="Kelstrup H."/>
            <person name="Emery V."/>
            <person name="Picard C."/>
        </authorList>
    </citation>
    <scope>NUCLEOTIDE SEQUENCE</scope>
    <source>
        <strain evidence="11">Stoneville</strain>
        <tissue evidence="11">Whole head</tissue>
    </source>
</reference>
<keyword evidence="2" id="KW-1003">Cell membrane</keyword>
<sequence>MYIGAQCDILCDELRHLHEFTNINKRVIDCVLHHRAILKFAEDSNRFFNWIVLVQFFTSAVSIGMTMFQLTVVTVFSSEFYSCLFYGNAVVVEIFMYCWFGNEVEIKSSNIPYAVFEFDWTETSLEVKKNLIFFVMRCRTPIKMSALNLFYLTLDTFMRILRTSWSYFAVLHQVNGQE</sequence>
<protein>
    <submittedName>
        <fullName evidence="11">Uncharacterized protein</fullName>
    </submittedName>
</protein>
<evidence type="ECO:0000256" key="6">
    <source>
        <dbReference type="ARBA" id="ARBA00022989"/>
    </source>
</evidence>
<keyword evidence="12" id="KW-1185">Reference proteome</keyword>
<dbReference type="GO" id="GO:0004984">
    <property type="term" value="F:olfactory receptor activity"/>
    <property type="evidence" value="ECO:0007669"/>
    <property type="project" value="InterPro"/>
</dbReference>
<evidence type="ECO:0000256" key="7">
    <source>
        <dbReference type="ARBA" id="ARBA00023136"/>
    </source>
</evidence>
<evidence type="ECO:0000256" key="9">
    <source>
        <dbReference type="ARBA" id="ARBA00023224"/>
    </source>
</evidence>
<dbReference type="Proteomes" id="UP000719412">
    <property type="component" value="Unassembled WGS sequence"/>
</dbReference>
<name>A0A8J6HPJ5_TENMO</name>
<feature type="transmembrane region" description="Helical" evidence="10">
    <location>
        <begin position="80"/>
        <end position="100"/>
    </location>
</feature>
<dbReference type="InterPro" id="IPR004117">
    <property type="entry name" value="7tm6_olfct_rcpt"/>
</dbReference>